<reference evidence="1 2" key="1">
    <citation type="submission" date="2023-01" db="EMBL/GenBank/DDBJ databases">
        <authorList>
            <person name="Whitehead M."/>
        </authorList>
    </citation>
    <scope>NUCLEOTIDE SEQUENCE [LARGE SCALE GENOMIC DNA]</scope>
</reference>
<evidence type="ECO:0000313" key="2">
    <source>
        <dbReference type="Proteomes" id="UP001160148"/>
    </source>
</evidence>
<comment type="caution">
    <text evidence="1">The sequence shown here is derived from an EMBL/GenBank/DDBJ whole genome shotgun (WGS) entry which is preliminary data.</text>
</comment>
<organism evidence="1 2">
    <name type="scientific">Macrosiphum euphorbiae</name>
    <name type="common">potato aphid</name>
    <dbReference type="NCBI Taxonomy" id="13131"/>
    <lineage>
        <taxon>Eukaryota</taxon>
        <taxon>Metazoa</taxon>
        <taxon>Ecdysozoa</taxon>
        <taxon>Arthropoda</taxon>
        <taxon>Hexapoda</taxon>
        <taxon>Insecta</taxon>
        <taxon>Pterygota</taxon>
        <taxon>Neoptera</taxon>
        <taxon>Paraneoptera</taxon>
        <taxon>Hemiptera</taxon>
        <taxon>Sternorrhyncha</taxon>
        <taxon>Aphidomorpha</taxon>
        <taxon>Aphidoidea</taxon>
        <taxon>Aphididae</taxon>
        <taxon>Macrosiphini</taxon>
        <taxon>Macrosiphum</taxon>
    </lineage>
</organism>
<gene>
    <name evidence="1" type="ORF">MEUPH1_LOCUS15618</name>
</gene>
<accession>A0AAV0WW97</accession>
<protein>
    <submittedName>
        <fullName evidence="1">Uncharacterized protein</fullName>
    </submittedName>
</protein>
<name>A0AAV0WW97_9HEMI</name>
<sequence length="78" mass="9141">MSNSLKRKALVDISYKSSKLIRLELKHGYIPTWTNNDLSLIRHNIHRARLSVHPPLPSCIEELHFALKLKPTWFLPKQ</sequence>
<keyword evidence="2" id="KW-1185">Reference proteome</keyword>
<dbReference type="Proteomes" id="UP001160148">
    <property type="component" value="Unassembled WGS sequence"/>
</dbReference>
<proteinExistence type="predicted"/>
<dbReference type="AlphaFoldDB" id="A0AAV0WW97"/>
<dbReference type="EMBL" id="CARXXK010000003">
    <property type="protein sequence ID" value="CAI6360300.1"/>
    <property type="molecule type" value="Genomic_DNA"/>
</dbReference>
<evidence type="ECO:0000313" key="1">
    <source>
        <dbReference type="EMBL" id="CAI6360300.1"/>
    </source>
</evidence>